<protein>
    <recommendedName>
        <fullName evidence="1">HTH merR-type domain-containing protein</fullName>
    </recommendedName>
</protein>
<sequence>MSDRVDIEIPEYTQADVIRITAVSAKTLQNWTDPNRGILRLSQDSVGKGRRRLYSALDIMAVTMIAHLSALGVSPNLVSQLFYEREAKVSDWFKSAFEDPDKEYICRIFFDADGLFARLIASSEDNDRFVYEDDWADQRFAFIQVSLTRIASFVVFGIRDIRFEETPEDQKTEAEKAIYTASKELLGDRKKAKLP</sequence>
<dbReference type="SUPFAM" id="SSF46955">
    <property type="entry name" value="Putative DNA-binding domain"/>
    <property type="match status" value="1"/>
</dbReference>
<dbReference type="STRING" id="388408.LAX5112_00502"/>
<dbReference type="Gene3D" id="1.10.1660.10">
    <property type="match status" value="1"/>
</dbReference>
<accession>A0A0M6ZSK4</accession>
<dbReference type="RefSeq" id="WP_055670453.1">
    <property type="nucleotide sequence ID" value="NZ_CXWD01000002.1"/>
</dbReference>
<evidence type="ECO:0000313" key="2">
    <source>
        <dbReference type="EMBL" id="CTQ65080.1"/>
    </source>
</evidence>
<organism evidence="2 3">
    <name type="scientific">Roseibium alexandrii</name>
    <dbReference type="NCBI Taxonomy" id="388408"/>
    <lineage>
        <taxon>Bacteria</taxon>
        <taxon>Pseudomonadati</taxon>
        <taxon>Pseudomonadota</taxon>
        <taxon>Alphaproteobacteria</taxon>
        <taxon>Hyphomicrobiales</taxon>
        <taxon>Stappiaceae</taxon>
        <taxon>Roseibium</taxon>
    </lineage>
</organism>
<dbReference type="InterPro" id="IPR009061">
    <property type="entry name" value="DNA-bd_dom_put_sf"/>
</dbReference>
<dbReference type="Pfam" id="PF13411">
    <property type="entry name" value="MerR_1"/>
    <property type="match status" value="1"/>
</dbReference>
<feature type="domain" description="HTH merR-type" evidence="1">
    <location>
        <begin position="12"/>
        <end position="82"/>
    </location>
</feature>
<dbReference type="GO" id="GO:0006355">
    <property type="term" value="P:regulation of DNA-templated transcription"/>
    <property type="evidence" value="ECO:0007669"/>
    <property type="project" value="InterPro"/>
</dbReference>
<keyword evidence="3" id="KW-1185">Reference proteome</keyword>
<dbReference type="EMBL" id="CXWD01000002">
    <property type="protein sequence ID" value="CTQ65080.1"/>
    <property type="molecule type" value="Genomic_DNA"/>
</dbReference>
<dbReference type="InterPro" id="IPR000551">
    <property type="entry name" value="MerR-type_HTH_dom"/>
</dbReference>
<evidence type="ECO:0000259" key="1">
    <source>
        <dbReference type="Pfam" id="PF13411"/>
    </source>
</evidence>
<dbReference type="OrthoDB" id="7547405at2"/>
<proteinExistence type="predicted"/>
<name>A0A0M6ZSK4_9HYPH</name>
<gene>
    <name evidence="2" type="ORF">LAX5112_00502</name>
</gene>
<dbReference type="AlphaFoldDB" id="A0A0M6ZSK4"/>
<reference evidence="3" key="1">
    <citation type="submission" date="2015-07" db="EMBL/GenBank/DDBJ databases">
        <authorList>
            <person name="Rodrigo-Torres Lidia"/>
            <person name="Arahal R.David."/>
        </authorList>
    </citation>
    <scope>NUCLEOTIDE SEQUENCE [LARGE SCALE GENOMIC DNA]</scope>
    <source>
        <strain evidence="3">CECT 5112</strain>
    </source>
</reference>
<evidence type="ECO:0000313" key="3">
    <source>
        <dbReference type="Proteomes" id="UP000053235"/>
    </source>
</evidence>
<dbReference type="GO" id="GO:0003677">
    <property type="term" value="F:DNA binding"/>
    <property type="evidence" value="ECO:0007669"/>
    <property type="project" value="InterPro"/>
</dbReference>
<dbReference type="Proteomes" id="UP000053235">
    <property type="component" value="Unassembled WGS sequence"/>
</dbReference>